<proteinExistence type="predicted"/>
<reference evidence="1 2" key="1">
    <citation type="journal article" date="2014" name="Nat. Genet.">
        <title>Genome and transcriptome of the porcine whipworm Trichuris suis.</title>
        <authorList>
            <person name="Jex A.R."/>
            <person name="Nejsum P."/>
            <person name="Schwarz E.M."/>
            <person name="Hu L."/>
            <person name="Young N.D."/>
            <person name="Hall R.S."/>
            <person name="Korhonen P.K."/>
            <person name="Liao S."/>
            <person name="Thamsborg S."/>
            <person name="Xia J."/>
            <person name="Xu P."/>
            <person name="Wang S."/>
            <person name="Scheerlinck J.P."/>
            <person name="Hofmann A."/>
            <person name="Sternberg P.W."/>
            <person name="Wang J."/>
            <person name="Gasser R.B."/>
        </authorList>
    </citation>
    <scope>NUCLEOTIDE SEQUENCE [LARGE SCALE GENOMIC DNA]</scope>
    <source>
        <strain evidence="1">DCEP-RM93M</strain>
    </source>
</reference>
<dbReference type="EMBL" id="KL363404">
    <property type="protein sequence ID" value="KFD45995.1"/>
    <property type="molecule type" value="Genomic_DNA"/>
</dbReference>
<keyword evidence="2" id="KW-1185">Reference proteome</keyword>
<gene>
    <name evidence="1" type="ORF">M513_13127</name>
</gene>
<accession>A0A085LLZ9</accession>
<evidence type="ECO:0000313" key="1">
    <source>
        <dbReference type="EMBL" id="KFD45995.1"/>
    </source>
</evidence>
<evidence type="ECO:0000313" key="2">
    <source>
        <dbReference type="Proteomes" id="UP000030764"/>
    </source>
</evidence>
<protein>
    <submittedName>
        <fullName evidence="1">Uncharacterized protein</fullName>
    </submittedName>
</protein>
<name>A0A085LLZ9_9BILA</name>
<organism evidence="1 2">
    <name type="scientific">Trichuris suis</name>
    <name type="common">pig whipworm</name>
    <dbReference type="NCBI Taxonomy" id="68888"/>
    <lineage>
        <taxon>Eukaryota</taxon>
        <taxon>Metazoa</taxon>
        <taxon>Ecdysozoa</taxon>
        <taxon>Nematoda</taxon>
        <taxon>Enoplea</taxon>
        <taxon>Dorylaimia</taxon>
        <taxon>Trichinellida</taxon>
        <taxon>Trichuridae</taxon>
        <taxon>Trichuris</taxon>
    </lineage>
</organism>
<sequence length="103" mass="11852">MGRLDSLCKLAMFPHQKLLPGERQKRRTHTFDDRLALPLFGRCHRRLLLGDVAQRIVAERSSGFATSSIVAVKRLELYFVFFGGTLRARALEISVLDQRRLKK</sequence>
<dbReference type="Proteomes" id="UP000030764">
    <property type="component" value="Unassembled WGS sequence"/>
</dbReference>
<dbReference type="AlphaFoldDB" id="A0A085LLZ9"/>